<dbReference type="RefSeq" id="WP_285726040.1">
    <property type="nucleotide sequence ID" value="NZ_BSDD01000004.1"/>
</dbReference>
<keyword evidence="1" id="KW-1133">Transmembrane helix</keyword>
<feature type="transmembrane region" description="Helical" evidence="1">
    <location>
        <begin position="120"/>
        <end position="144"/>
    </location>
</feature>
<reference evidence="2 3" key="1">
    <citation type="journal article" date="2023" name="Antonie Van Leeuwenhoek">
        <title>Mesoterricola silvestris gen. nov., sp. nov., Mesoterricola sediminis sp. nov., Geothrix oryzae sp. nov., Geothrix edaphica sp. nov., Geothrix rubra sp. nov., and Geothrix limicola sp. nov., six novel members of Acidobacteriota isolated from soils.</title>
        <authorList>
            <person name="Itoh H."/>
            <person name="Sugisawa Y."/>
            <person name="Mise K."/>
            <person name="Xu Z."/>
            <person name="Kuniyasu M."/>
            <person name="Ushijima N."/>
            <person name="Kawano K."/>
            <person name="Kobayashi E."/>
            <person name="Shiratori Y."/>
            <person name="Masuda Y."/>
            <person name="Senoo K."/>
        </authorList>
    </citation>
    <scope>NUCLEOTIDE SEQUENCE [LARGE SCALE GENOMIC DNA]</scope>
    <source>
        <strain evidence="2 3">Red803</strain>
    </source>
</reference>
<keyword evidence="3" id="KW-1185">Reference proteome</keyword>
<evidence type="ECO:0000313" key="3">
    <source>
        <dbReference type="Proteomes" id="UP001165089"/>
    </source>
</evidence>
<evidence type="ECO:0000256" key="1">
    <source>
        <dbReference type="SAM" id="Phobius"/>
    </source>
</evidence>
<feature type="transmembrane region" description="Helical" evidence="1">
    <location>
        <begin position="313"/>
        <end position="333"/>
    </location>
</feature>
<feature type="transmembrane region" description="Helical" evidence="1">
    <location>
        <begin position="36"/>
        <end position="57"/>
    </location>
</feature>
<feature type="transmembrane region" description="Helical" evidence="1">
    <location>
        <begin position="165"/>
        <end position="185"/>
    </location>
</feature>
<keyword evidence="1" id="KW-0472">Membrane</keyword>
<keyword evidence="1" id="KW-0812">Transmembrane</keyword>
<comment type="caution">
    <text evidence="2">The sequence shown here is derived from an EMBL/GenBank/DDBJ whole genome shotgun (WGS) entry which is preliminary data.</text>
</comment>
<accession>A0ABQ5Q775</accession>
<organism evidence="2 3">
    <name type="scientific">Geothrix rubra</name>
    <dbReference type="NCBI Taxonomy" id="2927977"/>
    <lineage>
        <taxon>Bacteria</taxon>
        <taxon>Pseudomonadati</taxon>
        <taxon>Acidobacteriota</taxon>
        <taxon>Holophagae</taxon>
        <taxon>Holophagales</taxon>
        <taxon>Holophagaceae</taxon>
        <taxon>Geothrix</taxon>
    </lineage>
</organism>
<dbReference type="PANTHER" id="PTHR43044:SF1">
    <property type="entry name" value="QUINOL:CYTOCHROME C OXIDOREDUCTASE QUINONE-BINDING SUBUNIT 2"/>
    <property type="match status" value="1"/>
</dbReference>
<feature type="transmembrane region" description="Helical" evidence="1">
    <location>
        <begin position="339"/>
        <end position="358"/>
    </location>
</feature>
<feature type="transmembrane region" description="Helical" evidence="1">
    <location>
        <begin position="78"/>
        <end position="100"/>
    </location>
</feature>
<name>A0ABQ5Q775_9BACT</name>
<sequence>MSQQNRSTTNLLRGTLAIGAVGVVAAFLKASPERFWANWLLWFVLLFTVGVGALFLVALEHLVNAKWSVPIRRIPERIATLLIPVVPIGLLAIGALPVLFPGTRPEALHNKILAGKAFWLSLPFVSVRTVLVMALLILGLAVLVGGSLKQDQTKDPAFNIRARKFAPAFMAIFALAITLVAFDWISGLTPEWYSDIFGVYLFAGAFLGGLAATSLAVLHLKDQDRLEGVRKDHLYNLGGFLFAFTVFWSYIGFAQYMLMWYANLPDEVVYFQTRLTGGWHVVTVLLAFLHFVMPFFALVTRDAKGDGSRLRRVAVLMLAAHILDIYWLIFPILPGGPHFSWPEASFALLFLSGALLWVRGAQQKGEDMPVGDPFLKEGLEFRL</sequence>
<dbReference type="Proteomes" id="UP001165089">
    <property type="component" value="Unassembled WGS sequence"/>
</dbReference>
<feature type="transmembrane region" description="Helical" evidence="1">
    <location>
        <begin position="278"/>
        <end position="301"/>
    </location>
</feature>
<feature type="transmembrane region" description="Helical" evidence="1">
    <location>
        <begin position="197"/>
        <end position="218"/>
    </location>
</feature>
<gene>
    <name evidence="2" type="ORF">GETHPA_21630</name>
</gene>
<proteinExistence type="predicted"/>
<dbReference type="PANTHER" id="PTHR43044">
    <property type="match status" value="1"/>
</dbReference>
<dbReference type="EMBL" id="BSDD01000004">
    <property type="protein sequence ID" value="GLH70630.1"/>
    <property type="molecule type" value="Genomic_DNA"/>
</dbReference>
<protein>
    <submittedName>
        <fullName evidence="2">Membrane protein</fullName>
    </submittedName>
</protein>
<feature type="transmembrane region" description="Helical" evidence="1">
    <location>
        <begin position="239"/>
        <end position="258"/>
    </location>
</feature>
<feature type="transmembrane region" description="Helical" evidence="1">
    <location>
        <begin position="12"/>
        <end position="30"/>
    </location>
</feature>
<evidence type="ECO:0000313" key="2">
    <source>
        <dbReference type="EMBL" id="GLH70630.1"/>
    </source>
</evidence>